<accession>A0ABV8LP23</accession>
<dbReference type="EMBL" id="JBHSAY010000006">
    <property type="protein sequence ID" value="MFC4131534.1"/>
    <property type="molecule type" value="Genomic_DNA"/>
</dbReference>
<dbReference type="Proteomes" id="UP001595816">
    <property type="component" value="Unassembled WGS sequence"/>
</dbReference>
<keyword evidence="1" id="KW-0472">Membrane</keyword>
<reference evidence="3" key="1">
    <citation type="journal article" date="2019" name="Int. J. Syst. Evol. Microbiol.">
        <title>The Global Catalogue of Microorganisms (GCM) 10K type strain sequencing project: providing services to taxonomists for standard genome sequencing and annotation.</title>
        <authorList>
            <consortium name="The Broad Institute Genomics Platform"/>
            <consortium name="The Broad Institute Genome Sequencing Center for Infectious Disease"/>
            <person name="Wu L."/>
            <person name="Ma J."/>
        </authorList>
    </citation>
    <scope>NUCLEOTIDE SEQUENCE [LARGE SCALE GENOMIC DNA]</scope>
    <source>
        <strain evidence="3">CGMCC 4.7289</strain>
    </source>
</reference>
<protein>
    <submittedName>
        <fullName evidence="2">Uncharacterized protein</fullName>
    </submittedName>
</protein>
<comment type="caution">
    <text evidence="2">The sequence shown here is derived from an EMBL/GenBank/DDBJ whole genome shotgun (WGS) entry which is preliminary data.</text>
</comment>
<keyword evidence="3" id="KW-1185">Reference proteome</keyword>
<keyword evidence="1" id="KW-0812">Transmembrane</keyword>
<sequence>MTTGARPDEVRRWKLIALASAFVAVAAVAGLIGWVARSSTVADAPPVETFTGGGWTLSGRCDEAEGQRLSVGTAVTVLSADGAQLAVGKIVSGPVGVDQGCRQEFLIDGIPGRRGVYLLEVGHWRHPVSEAQLRGNQAELSLIS</sequence>
<keyword evidence="1" id="KW-1133">Transmembrane helix</keyword>
<evidence type="ECO:0000256" key="1">
    <source>
        <dbReference type="SAM" id="Phobius"/>
    </source>
</evidence>
<evidence type="ECO:0000313" key="2">
    <source>
        <dbReference type="EMBL" id="MFC4131534.1"/>
    </source>
</evidence>
<feature type="transmembrane region" description="Helical" evidence="1">
    <location>
        <begin position="15"/>
        <end position="36"/>
    </location>
</feature>
<organism evidence="2 3">
    <name type="scientific">Hamadaea flava</name>
    <dbReference type="NCBI Taxonomy" id="1742688"/>
    <lineage>
        <taxon>Bacteria</taxon>
        <taxon>Bacillati</taxon>
        <taxon>Actinomycetota</taxon>
        <taxon>Actinomycetes</taxon>
        <taxon>Micromonosporales</taxon>
        <taxon>Micromonosporaceae</taxon>
        <taxon>Hamadaea</taxon>
    </lineage>
</organism>
<dbReference type="RefSeq" id="WP_253755150.1">
    <property type="nucleotide sequence ID" value="NZ_JAMZDZ010000001.1"/>
</dbReference>
<gene>
    <name evidence="2" type="ORF">ACFOZ4_13065</name>
</gene>
<proteinExistence type="predicted"/>
<evidence type="ECO:0000313" key="3">
    <source>
        <dbReference type="Proteomes" id="UP001595816"/>
    </source>
</evidence>
<name>A0ABV8LP23_9ACTN</name>